<geneLocation type="chloroplast" evidence="1"/>
<gene>
    <name evidence="1" type="primary">psbD</name>
</gene>
<dbReference type="EMBL" id="MF622086">
    <property type="protein sequence ID" value="AXI98030.1"/>
    <property type="molecule type" value="Genomic_DNA"/>
</dbReference>
<keyword evidence="1" id="KW-0934">Plastid</keyword>
<sequence length="290" mass="34995">MNSVIILCSTFEIAKLAKNCLEDYIKTRGLYIDLIHNSIIDLCNFNKNYNLLFLNVNFRYSLLHGKYMFKVAIPFCKLIAIKKKVSLICNKLKNPQSIIRSVNFFVREWSNFYKICNNKFFFVKFSYWLIKKVTRSLYFIYIKSSFEKGKFAIRKGKRSGRLRRKIASQVVKRLHFLKGRYRFLYGFNKQKTCLKNVSIVLSKTASKVVDLFLPTYIEHKKHCITYNKNYFTFFDYNDLRIFEFQKKSSFREYFLKISKGFCPLCLRDLIYSRYRFYYIKPLSFLKKKIF</sequence>
<protein>
    <submittedName>
        <fullName evidence="1">Uncharacterized protein</fullName>
    </submittedName>
</protein>
<dbReference type="AlphaFoldDB" id="A0A345UC44"/>
<keyword evidence="1" id="KW-0150">Chloroplast</keyword>
<organism evidence="1">
    <name type="scientific">Euglena hiemalis</name>
    <dbReference type="NCBI Taxonomy" id="392896"/>
    <lineage>
        <taxon>Eukaryota</taxon>
        <taxon>Discoba</taxon>
        <taxon>Euglenozoa</taxon>
        <taxon>Euglenida</taxon>
        <taxon>Spirocuta</taxon>
        <taxon>Euglenophyceae</taxon>
        <taxon>Euglenales</taxon>
        <taxon>Euglenaceae</taxon>
        <taxon>Euglena</taxon>
    </lineage>
</organism>
<dbReference type="GeneID" id="37624964"/>
<proteinExistence type="predicted"/>
<accession>A0A345UC44</accession>
<name>A0A345UC44_9EUGL</name>
<evidence type="ECO:0000313" key="1">
    <source>
        <dbReference type="EMBL" id="AXI98030.1"/>
    </source>
</evidence>
<dbReference type="RefSeq" id="YP_009512074.1">
    <property type="nucleotide sequence ID" value="NC_039156.1"/>
</dbReference>
<reference evidence="1" key="1">
    <citation type="journal article" date="2018" name="J. Appl. Phycol.">
        <title>Intrageneric chloroplast genome comparison in the genus Euglena (Phylum: Euglenophyta) with annotated chloroplast genomes of Euglena hiemalis and Euglena clara.</title>
        <authorList>
            <person name="Ellala Hewadikaramge M."/>
            <person name="Linton E."/>
        </authorList>
    </citation>
    <scope>NUCLEOTIDE SEQUENCE</scope>
    <source>
        <strain evidence="1">CCAP1224.35</strain>
    </source>
</reference>